<organism evidence="2 3">
    <name type="scientific">Pleurodeles waltl</name>
    <name type="common">Iberian ribbed newt</name>
    <dbReference type="NCBI Taxonomy" id="8319"/>
    <lineage>
        <taxon>Eukaryota</taxon>
        <taxon>Metazoa</taxon>
        <taxon>Chordata</taxon>
        <taxon>Craniata</taxon>
        <taxon>Vertebrata</taxon>
        <taxon>Euteleostomi</taxon>
        <taxon>Amphibia</taxon>
        <taxon>Batrachia</taxon>
        <taxon>Caudata</taxon>
        <taxon>Salamandroidea</taxon>
        <taxon>Salamandridae</taxon>
        <taxon>Pleurodelinae</taxon>
        <taxon>Pleurodeles</taxon>
    </lineage>
</organism>
<reference evidence="2" key="1">
    <citation type="journal article" date="2022" name="bioRxiv">
        <title>Sequencing and chromosome-scale assembly of the giantPleurodeles waltlgenome.</title>
        <authorList>
            <person name="Brown T."/>
            <person name="Elewa A."/>
            <person name="Iarovenko S."/>
            <person name="Subramanian E."/>
            <person name="Araus A.J."/>
            <person name="Petzold A."/>
            <person name="Susuki M."/>
            <person name="Suzuki K.-i.T."/>
            <person name="Hayashi T."/>
            <person name="Toyoda A."/>
            <person name="Oliveira C."/>
            <person name="Osipova E."/>
            <person name="Leigh N.D."/>
            <person name="Simon A."/>
            <person name="Yun M.H."/>
        </authorList>
    </citation>
    <scope>NUCLEOTIDE SEQUENCE</scope>
    <source>
        <strain evidence="2">20211129_DDA</strain>
        <tissue evidence="2">Liver</tissue>
    </source>
</reference>
<dbReference type="EMBL" id="JANPWB010000006">
    <property type="protein sequence ID" value="KAJ1180790.1"/>
    <property type="molecule type" value="Genomic_DNA"/>
</dbReference>
<comment type="caution">
    <text evidence="2">The sequence shown here is derived from an EMBL/GenBank/DDBJ whole genome shotgun (WGS) entry which is preliminary data.</text>
</comment>
<feature type="region of interest" description="Disordered" evidence="1">
    <location>
        <begin position="50"/>
        <end position="71"/>
    </location>
</feature>
<dbReference type="AlphaFoldDB" id="A0AAV7TVJ6"/>
<name>A0AAV7TVJ6_PLEWA</name>
<evidence type="ECO:0000256" key="1">
    <source>
        <dbReference type="SAM" id="MobiDB-lite"/>
    </source>
</evidence>
<evidence type="ECO:0000313" key="2">
    <source>
        <dbReference type="EMBL" id="KAJ1180790.1"/>
    </source>
</evidence>
<sequence length="71" mass="7518">MRPHRPDTGHGPAPGQASRTSLQFGHLPLLQGSSRHVAALLRGRSDLRHLSMPCATPHSAATPPQTRPSGP</sequence>
<dbReference type="Proteomes" id="UP001066276">
    <property type="component" value="Chromosome 3_2"/>
</dbReference>
<feature type="region of interest" description="Disordered" evidence="1">
    <location>
        <begin position="1"/>
        <end position="22"/>
    </location>
</feature>
<evidence type="ECO:0000313" key="3">
    <source>
        <dbReference type="Proteomes" id="UP001066276"/>
    </source>
</evidence>
<proteinExistence type="predicted"/>
<gene>
    <name evidence="2" type="ORF">NDU88_006006</name>
</gene>
<feature type="compositionally biased region" description="Polar residues" evidence="1">
    <location>
        <begin position="62"/>
        <end position="71"/>
    </location>
</feature>
<protein>
    <submittedName>
        <fullName evidence="2">Uncharacterized protein</fullName>
    </submittedName>
</protein>
<keyword evidence="3" id="KW-1185">Reference proteome</keyword>
<accession>A0AAV7TVJ6</accession>